<keyword evidence="1 2" id="KW-0597">Phosphoprotein</keyword>
<dbReference type="InterPro" id="IPR011006">
    <property type="entry name" value="CheY-like_superfamily"/>
</dbReference>
<gene>
    <name evidence="4" type="ORF">ABC969_07590</name>
</gene>
<proteinExistence type="predicted"/>
<reference evidence="4 5" key="1">
    <citation type="submission" date="2024-05" db="EMBL/GenBank/DDBJ databases">
        <authorList>
            <person name="Liu Q."/>
            <person name="Xin Y.-H."/>
        </authorList>
    </citation>
    <scope>NUCLEOTIDE SEQUENCE [LARGE SCALE GENOMIC DNA]</scope>
    <source>
        <strain evidence="4 5">CGMCC 1.15349</strain>
    </source>
</reference>
<dbReference type="InterPro" id="IPR001789">
    <property type="entry name" value="Sig_transdc_resp-reg_receiver"/>
</dbReference>
<dbReference type="PANTHER" id="PTHR44591">
    <property type="entry name" value="STRESS RESPONSE REGULATOR PROTEIN 1"/>
    <property type="match status" value="1"/>
</dbReference>
<dbReference type="PROSITE" id="PS50110">
    <property type="entry name" value="RESPONSE_REGULATORY"/>
    <property type="match status" value="1"/>
</dbReference>
<accession>A0ABU9XR31</accession>
<evidence type="ECO:0000313" key="4">
    <source>
        <dbReference type="EMBL" id="MEN2786279.1"/>
    </source>
</evidence>
<evidence type="ECO:0000313" key="5">
    <source>
        <dbReference type="Proteomes" id="UP001404104"/>
    </source>
</evidence>
<dbReference type="InterPro" id="IPR050595">
    <property type="entry name" value="Bact_response_regulator"/>
</dbReference>
<dbReference type="EMBL" id="JBDIMF010000002">
    <property type="protein sequence ID" value="MEN2786279.1"/>
    <property type="molecule type" value="Genomic_DNA"/>
</dbReference>
<dbReference type="RefSeq" id="WP_380808117.1">
    <property type="nucleotide sequence ID" value="NZ_JBHRXL010000002.1"/>
</dbReference>
<dbReference type="SUPFAM" id="SSF52172">
    <property type="entry name" value="CheY-like"/>
    <property type="match status" value="1"/>
</dbReference>
<sequence>MTPSEHPFRVLVVEDEPLIAMIIEDAVEALGCEMVGPFADLGSAFEGATSQVFDCAILDVNIRGGLSYPVATYLIDHGYPILLATGYQGSSLPELLAVQQCLAKPYSSAQLEHALRRLCDRVSRRH</sequence>
<evidence type="ECO:0000256" key="1">
    <source>
        <dbReference type="ARBA" id="ARBA00022553"/>
    </source>
</evidence>
<dbReference type="PANTHER" id="PTHR44591:SF24">
    <property type="entry name" value="PROTEIN-GLUTAMATE METHYLESTERASE_PROTEIN-GLUTAMINE GLUTAMINASE 1"/>
    <property type="match status" value="1"/>
</dbReference>
<feature type="modified residue" description="4-aspartylphosphate" evidence="2">
    <location>
        <position position="59"/>
    </location>
</feature>
<feature type="domain" description="Response regulatory" evidence="3">
    <location>
        <begin position="9"/>
        <end position="119"/>
    </location>
</feature>
<comment type="caution">
    <text evidence="4">The sequence shown here is derived from an EMBL/GenBank/DDBJ whole genome shotgun (WGS) entry which is preliminary data.</text>
</comment>
<organism evidence="4 5">
    <name type="scientific">Sphingomonas qilianensis</name>
    <dbReference type="NCBI Taxonomy" id="1736690"/>
    <lineage>
        <taxon>Bacteria</taxon>
        <taxon>Pseudomonadati</taxon>
        <taxon>Pseudomonadota</taxon>
        <taxon>Alphaproteobacteria</taxon>
        <taxon>Sphingomonadales</taxon>
        <taxon>Sphingomonadaceae</taxon>
        <taxon>Sphingomonas</taxon>
    </lineage>
</organism>
<name>A0ABU9XR31_9SPHN</name>
<dbReference type="SMART" id="SM00448">
    <property type="entry name" value="REC"/>
    <property type="match status" value="1"/>
</dbReference>
<evidence type="ECO:0000259" key="3">
    <source>
        <dbReference type="PROSITE" id="PS50110"/>
    </source>
</evidence>
<dbReference type="Proteomes" id="UP001404104">
    <property type="component" value="Unassembled WGS sequence"/>
</dbReference>
<keyword evidence="5" id="KW-1185">Reference proteome</keyword>
<dbReference type="Pfam" id="PF00072">
    <property type="entry name" value="Response_reg"/>
    <property type="match status" value="1"/>
</dbReference>
<evidence type="ECO:0000256" key="2">
    <source>
        <dbReference type="PROSITE-ProRule" id="PRU00169"/>
    </source>
</evidence>
<dbReference type="Gene3D" id="3.40.50.2300">
    <property type="match status" value="1"/>
</dbReference>
<protein>
    <submittedName>
        <fullName evidence="4">Response regulator</fullName>
    </submittedName>
</protein>